<evidence type="ECO:0000313" key="2">
    <source>
        <dbReference type="Proteomes" id="UP000028045"/>
    </source>
</evidence>
<evidence type="ECO:0008006" key="3">
    <source>
        <dbReference type="Google" id="ProtNLM"/>
    </source>
</evidence>
<dbReference type="AlphaFoldDB" id="A0A084B7I6"/>
<sequence length="687" mass="77541">MTLKVNPAFLSRLNKDLSSNLGSYAEVKVLTLYWEDAAEGFQAEVKEIRRLFEDIFSFDVVEYAIPSDDSDLITVAMRVLDEVRSICARPALFIIYYGGHGDEDDDHHSGQDPCAMRMRIPSPGPLSFTNVFIKVARTFIIRQGFVNINDLYGHLCDKRHGLTATPVLIPLKAGNPSITLRPNLEDVNKGTDRTDQSSFLHMVVHLRNELGVEDSSQFCEWLRSNLPQVVSGIQVFDITQIVHGAIEHIEQGDKPFKKYLSFQARQEVLAEWQKLVGLVKSQCVLDTTQTTESEQDKVQLMGRFLRKLDAQNCEVIDALAKGILMNPDMDNDEVLDEVSKDATMEQLMVATQLKLRRIVRRGEGSTPKDPPFSNCVEGPRLLLEYKKYGPWMGRQAIEIMENRVALLSNLLGASKGLSYRSLRCTGWSKQPLEDRFTLAFEIPEEFKGCEYVTLQWVLLNMKGPRRPSLNERLKISLYIAQAIYRWHLVGWVHQGISSPNIIFFKKRDMSVDYSKPFLHGFEFARPDLDPSLGFPSDNDVFSAYRHPDRQGGARKGHLKSHDLYSFGVVMLEIGLWQSTSKFLRKGLQPREMQAELKNNCTERLAHYSGDSYQQATSICLSDTYFQSSLRPQRHGRDGGGYLYGYVTCEGGARSVWGTAEADGGDGFGSNGRWVDVCAAIYGPEGEG</sequence>
<evidence type="ECO:0000313" key="1">
    <source>
        <dbReference type="EMBL" id="KEY73515.1"/>
    </source>
</evidence>
<name>A0A084B7I6_STACB</name>
<dbReference type="HOGENOM" id="CLU_019783_0_0_1"/>
<organism evidence="1 2">
    <name type="scientific">Stachybotrys chartarum (strain CBS 109288 / IBT 7711)</name>
    <name type="common">Toxic black mold</name>
    <name type="synonym">Stilbospora chartarum</name>
    <dbReference type="NCBI Taxonomy" id="1280523"/>
    <lineage>
        <taxon>Eukaryota</taxon>
        <taxon>Fungi</taxon>
        <taxon>Dikarya</taxon>
        <taxon>Ascomycota</taxon>
        <taxon>Pezizomycotina</taxon>
        <taxon>Sordariomycetes</taxon>
        <taxon>Hypocreomycetidae</taxon>
        <taxon>Hypocreales</taxon>
        <taxon>Stachybotryaceae</taxon>
        <taxon>Stachybotrys</taxon>
    </lineage>
</organism>
<dbReference type="SUPFAM" id="SSF56112">
    <property type="entry name" value="Protein kinase-like (PK-like)"/>
    <property type="match status" value="1"/>
</dbReference>
<keyword evidence="2" id="KW-1185">Reference proteome</keyword>
<dbReference type="Gene3D" id="1.10.510.10">
    <property type="entry name" value="Transferase(Phosphotransferase) domain 1"/>
    <property type="match status" value="1"/>
</dbReference>
<dbReference type="PANTHER" id="PTHR37542">
    <property type="entry name" value="HELO DOMAIN-CONTAINING PROTEIN-RELATED"/>
    <property type="match status" value="1"/>
</dbReference>
<protein>
    <recommendedName>
        <fullName evidence="3">Protein kinase domain-containing protein</fullName>
    </recommendedName>
</protein>
<dbReference type="Proteomes" id="UP000028045">
    <property type="component" value="Unassembled WGS sequence"/>
</dbReference>
<dbReference type="InterPro" id="IPR011009">
    <property type="entry name" value="Kinase-like_dom_sf"/>
</dbReference>
<dbReference type="EMBL" id="KL647833">
    <property type="protein sequence ID" value="KEY73515.1"/>
    <property type="molecule type" value="Genomic_DNA"/>
</dbReference>
<dbReference type="OrthoDB" id="1911848at2759"/>
<accession>A0A084B7I6</accession>
<proteinExistence type="predicted"/>
<dbReference type="PANTHER" id="PTHR37542:SF3">
    <property type="entry name" value="PRION-INHIBITION AND PROPAGATION HELO DOMAIN-CONTAINING PROTEIN"/>
    <property type="match status" value="1"/>
</dbReference>
<gene>
    <name evidence="1" type="ORF">S7711_03680</name>
</gene>
<reference evidence="1 2" key="1">
    <citation type="journal article" date="2014" name="BMC Genomics">
        <title>Comparative genome sequencing reveals chemotype-specific gene clusters in the toxigenic black mold Stachybotrys.</title>
        <authorList>
            <person name="Semeiks J."/>
            <person name="Borek D."/>
            <person name="Otwinowski Z."/>
            <person name="Grishin N.V."/>
        </authorList>
    </citation>
    <scope>NUCLEOTIDE SEQUENCE [LARGE SCALE GENOMIC DNA]</scope>
    <source>
        <strain evidence="2">CBS 109288 / IBT 7711</strain>
    </source>
</reference>